<accession>A0AAV0Z710</accession>
<reference evidence="14 15" key="1">
    <citation type="submission" date="2023-01" db="EMBL/GenBank/DDBJ databases">
        <authorList>
            <person name="Kreplak J."/>
        </authorList>
    </citation>
    <scope>NUCLEOTIDE SEQUENCE [LARGE SCALE GENOMIC DNA]</scope>
</reference>
<evidence type="ECO:0000256" key="2">
    <source>
        <dbReference type="ARBA" id="ARBA00004191"/>
    </source>
</evidence>
<dbReference type="Gene3D" id="3.80.10.10">
    <property type="entry name" value="Ribonuclease Inhibitor"/>
    <property type="match status" value="1"/>
</dbReference>
<keyword evidence="7 13" id="KW-0732">Signal</keyword>
<dbReference type="AlphaFoldDB" id="A0AAV0Z710"/>
<name>A0AAV0Z710_VICFA</name>
<dbReference type="Proteomes" id="UP001157006">
    <property type="component" value="Chromosome 1S"/>
</dbReference>
<evidence type="ECO:0000256" key="8">
    <source>
        <dbReference type="ARBA" id="ARBA00022737"/>
    </source>
</evidence>
<keyword evidence="11" id="KW-1015">Disulfide bond</keyword>
<evidence type="ECO:0000256" key="11">
    <source>
        <dbReference type="ARBA" id="ARBA00023157"/>
    </source>
</evidence>
<dbReference type="SUPFAM" id="SSF52058">
    <property type="entry name" value="L domain-like"/>
    <property type="match status" value="1"/>
</dbReference>
<keyword evidence="8" id="KW-0677">Repeat</keyword>
<dbReference type="PANTHER" id="PTHR48006">
    <property type="entry name" value="LEUCINE-RICH REPEAT-CONTAINING PROTEIN DDB_G0281931-RELATED"/>
    <property type="match status" value="1"/>
</dbReference>
<evidence type="ECO:0000256" key="12">
    <source>
        <dbReference type="ARBA" id="ARBA00038043"/>
    </source>
</evidence>
<comment type="subcellular location">
    <subcellularLocation>
        <location evidence="1">Membrane</location>
        <topology evidence="1">Peripheral membrane protein</topology>
    </subcellularLocation>
    <subcellularLocation>
        <location evidence="3">Membrane</location>
        <topology evidence="3">Single-pass type I membrane protein</topology>
    </subcellularLocation>
    <subcellularLocation>
        <location evidence="2">Secreted</location>
        <location evidence="2">Cell wall</location>
    </subcellularLocation>
</comment>
<evidence type="ECO:0000256" key="5">
    <source>
        <dbReference type="ARBA" id="ARBA00022525"/>
    </source>
</evidence>
<dbReference type="GO" id="GO:0006952">
    <property type="term" value="P:defense response"/>
    <property type="evidence" value="ECO:0007669"/>
    <property type="project" value="UniProtKB-KW"/>
</dbReference>
<sequence>MSTYSQFFLLSFIAIWLISLTTFGANTIHPDEKEALEDIAKSLGKKDWNFDIDPCSNKPNWVTPPIPKIIDNNVTCNCTVAGDNFCHVVIICLKGQNLPGTLPPELNRLRYLQTIKLSGNRLTGSIPVETANISTLRCIELTGNQMSGNLPPELGSLTQLQTLRISSNNFSGELPVTLANLTTLKDFRIEDNQFSGKIPNYIQNWTSINTLLIQGSGLSGPIPSGISLLTKLVDLYEN</sequence>
<evidence type="ECO:0000256" key="13">
    <source>
        <dbReference type="SAM" id="SignalP"/>
    </source>
</evidence>
<feature type="chain" id="PRO_5044010099" evidence="13">
    <location>
        <begin position="25"/>
        <end position="238"/>
    </location>
</feature>
<keyword evidence="5" id="KW-0964">Secreted</keyword>
<proteinExistence type="inferred from homology"/>
<protein>
    <submittedName>
        <fullName evidence="14">Uncharacterized protein</fullName>
    </submittedName>
</protein>
<dbReference type="FunFam" id="3.80.10.10:FF:000400">
    <property type="entry name" value="Nuclear pore complex protein NUP107"/>
    <property type="match status" value="1"/>
</dbReference>
<evidence type="ECO:0000313" key="15">
    <source>
        <dbReference type="Proteomes" id="UP001157006"/>
    </source>
</evidence>
<organism evidence="14 15">
    <name type="scientific">Vicia faba</name>
    <name type="common">Broad bean</name>
    <name type="synonym">Faba vulgaris</name>
    <dbReference type="NCBI Taxonomy" id="3906"/>
    <lineage>
        <taxon>Eukaryota</taxon>
        <taxon>Viridiplantae</taxon>
        <taxon>Streptophyta</taxon>
        <taxon>Embryophyta</taxon>
        <taxon>Tracheophyta</taxon>
        <taxon>Spermatophyta</taxon>
        <taxon>Magnoliopsida</taxon>
        <taxon>eudicotyledons</taxon>
        <taxon>Gunneridae</taxon>
        <taxon>Pentapetalae</taxon>
        <taxon>rosids</taxon>
        <taxon>fabids</taxon>
        <taxon>Fabales</taxon>
        <taxon>Fabaceae</taxon>
        <taxon>Papilionoideae</taxon>
        <taxon>50 kb inversion clade</taxon>
        <taxon>NPAAA clade</taxon>
        <taxon>Hologalegina</taxon>
        <taxon>IRL clade</taxon>
        <taxon>Fabeae</taxon>
        <taxon>Vicia</taxon>
    </lineage>
</organism>
<keyword evidence="15" id="KW-1185">Reference proteome</keyword>
<evidence type="ECO:0000256" key="6">
    <source>
        <dbReference type="ARBA" id="ARBA00022614"/>
    </source>
</evidence>
<gene>
    <name evidence="14" type="ORF">VFH_I084160</name>
</gene>
<evidence type="ECO:0000256" key="4">
    <source>
        <dbReference type="ARBA" id="ARBA00022512"/>
    </source>
</evidence>
<evidence type="ECO:0000256" key="1">
    <source>
        <dbReference type="ARBA" id="ARBA00004170"/>
    </source>
</evidence>
<dbReference type="InterPro" id="IPR001611">
    <property type="entry name" value="Leu-rich_rpt"/>
</dbReference>
<evidence type="ECO:0000256" key="9">
    <source>
        <dbReference type="ARBA" id="ARBA00022821"/>
    </source>
</evidence>
<keyword evidence="6" id="KW-0433">Leucine-rich repeat</keyword>
<evidence type="ECO:0000256" key="3">
    <source>
        <dbReference type="ARBA" id="ARBA00004479"/>
    </source>
</evidence>
<dbReference type="EMBL" id="OX451735">
    <property type="protein sequence ID" value="CAI8593288.1"/>
    <property type="molecule type" value="Genomic_DNA"/>
</dbReference>
<comment type="similarity">
    <text evidence="12">Belongs to the polygalacturonase-inhibiting protein family.</text>
</comment>
<keyword evidence="10" id="KW-0472">Membrane</keyword>
<evidence type="ECO:0000313" key="14">
    <source>
        <dbReference type="EMBL" id="CAI8593288.1"/>
    </source>
</evidence>
<dbReference type="GO" id="GO:0016020">
    <property type="term" value="C:membrane"/>
    <property type="evidence" value="ECO:0007669"/>
    <property type="project" value="UniProtKB-SubCell"/>
</dbReference>
<dbReference type="InterPro" id="IPR051824">
    <property type="entry name" value="LRR_Rcpt-Like_S/T_Kinase"/>
</dbReference>
<feature type="signal peptide" evidence="13">
    <location>
        <begin position="1"/>
        <end position="24"/>
    </location>
</feature>
<evidence type="ECO:0000256" key="7">
    <source>
        <dbReference type="ARBA" id="ARBA00022729"/>
    </source>
</evidence>
<dbReference type="Pfam" id="PF00560">
    <property type="entry name" value="LRR_1"/>
    <property type="match status" value="3"/>
</dbReference>
<keyword evidence="9" id="KW-0611">Plant defense</keyword>
<dbReference type="InterPro" id="IPR032675">
    <property type="entry name" value="LRR_dom_sf"/>
</dbReference>
<dbReference type="PANTHER" id="PTHR48006:SF54">
    <property type="entry name" value="LRR RECEPTOR-LIKE KINASE"/>
    <property type="match status" value="1"/>
</dbReference>
<evidence type="ECO:0000256" key="10">
    <source>
        <dbReference type="ARBA" id="ARBA00023136"/>
    </source>
</evidence>
<keyword evidence="4" id="KW-0134">Cell wall</keyword>